<sequence>MSIELLQTMEWSRLCWDQSFEERIVLSSILPVIGNMYPVKFESNEDFVSEGVARILWKPPHSELNGWGDKRPSEIMSSYVLDGVLTERHGEGLCFNFLVQGCIKLVSCFDLIGQEDKSPLSYVSQANGSSRLQWQTCRPALMAKIGDYIYLSSSECETDLEVIFSYSKDDMCVHYSATMHAPAFYDTKITKYRLNREERKVIESVLANANLIKESVGFFCKEMEICGAEYW</sequence>
<dbReference type="HOGENOM" id="CLU_1198423_0_0_6"/>
<dbReference type="KEGG" id="gsn:YC6258_05468"/>
<dbReference type="Proteomes" id="UP000032266">
    <property type="component" value="Chromosome"/>
</dbReference>
<proteinExistence type="predicted"/>
<evidence type="ECO:0000313" key="1">
    <source>
        <dbReference type="EMBL" id="AJQ97496.1"/>
    </source>
</evidence>
<dbReference type="EMBL" id="CP007142">
    <property type="protein sequence ID" value="AJQ97496.1"/>
    <property type="molecule type" value="Genomic_DNA"/>
</dbReference>
<dbReference type="AlphaFoldDB" id="A0A0C5VTI1"/>
<organism evidence="1 2">
    <name type="scientific">Gynuella sunshinyii YC6258</name>
    <dbReference type="NCBI Taxonomy" id="1445510"/>
    <lineage>
        <taxon>Bacteria</taxon>
        <taxon>Pseudomonadati</taxon>
        <taxon>Pseudomonadota</taxon>
        <taxon>Gammaproteobacteria</taxon>
        <taxon>Oceanospirillales</taxon>
        <taxon>Saccharospirillaceae</taxon>
        <taxon>Gynuella</taxon>
    </lineage>
</organism>
<accession>A0A0C5VTI1</accession>
<protein>
    <submittedName>
        <fullName evidence="1">Uncharacterized protein</fullName>
    </submittedName>
</protein>
<dbReference type="OrthoDB" id="8778785at2"/>
<reference evidence="1" key="1">
    <citation type="submission" date="2014-01" db="EMBL/GenBank/DDBJ databases">
        <title>Full genme sequencing of cellulolytic bacterium Gynuella sunshinyii YC6258T gen. nov., sp. nov.</title>
        <authorList>
            <person name="Khan H."/>
            <person name="Chung E.J."/>
            <person name="Chung Y.R."/>
        </authorList>
    </citation>
    <scope>NUCLEOTIDE SEQUENCE [LARGE SCALE GENOMIC DNA]</scope>
    <source>
        <strain evidence="1">YC6258</strain>
    </source>
</reference>
<name>A0A0C5VTI1_9GAMM</name>
<gene>
    <name evidence="1" type="ORF">YC6258_05468</name>
</gene>
<keyword evidence="2" id="KW-1185">Reference proteome</keyword>
<dbReference type="RefSeq" id="WP_044619223.1">
    <property type="nucleotide sequence ID" value="NZ_CP007142.1"/>
</dbReference>
<evidence type="ECO:0000313" key="2">
    <source>
        <dbReference type="Proteomes" id="UP000032266"/>
    </source>
</evidence>